<dbReference type="AlphaFoldDB" id="A0A512JQR9"/>
<proteinExistence type="predicted"/>
<evidence type="ECO:0000313" key="1">
    <source>
        <dbReference type="EMBL" id="GEP12304.1"/>
    </source>
</evidence>
<organism evidence="1 2">
    <name type="scientific">Methylobacterium gnaphalii</name>
    <dbReference type="NCBI Taxonomy" id="1010610"/>
    <lineage>
        <taxon>Bacteria</taxon>
        <taxon>Pseudomonadati</taxon>
        <taxon>Pseudomonadota</taxon>
        <taxon>Alphaproteobacteria</taxon>
        <taxon>Hyphomicrobiales</taxon>
        <taxon>Methylobacteriaceae</taxon>
        <taxon>Methylobacterium</taxon>
    </lineage>
</organism>
<dbReference type="Gene3D" id="1.10.10.10">
    <property type="entry name" value="Winged helix-like DNA-binding domain superfamily/Winged helix DNA-binding domain"/>
    <property type="match status" value="1"/>
</dbReference>
<sequence length="47" mass="4842">MLVAAQGMTYETAAALLTCQVGTVKSGVSRARAALMEMLAQVARVAT</sequence>
<evidence type="ECO:0000313" key="2">
    <source>
        <dbReference type="Proteomes" id="UP000321750"/>
    </source>
</evidence>
<dbReference type="InterPro" id="IPR013324">
    <property type="entry name" value="RNA_pol_sigma_r3/r4-like"/>
</dbReference>
<keyword evidence="2" id="KW-1185">Reference proteome</keyword>
<gene>
    <name evidence="1" type="ORF">MGN01_41490</name>
</gene>
<name>A0A512JQR9_9HYPH</name>
<reference evidence="1 2" key="1">
    <citation type="submission" date="2019-07" db="EMBL/GenBank/DDBJ databases">
        <title>Whole genome shotgun sequence of Methylobacterium gnaphalii NBRC 107716.</title>
        <authorList>
            <person name="Hosoyama A."/>
            <person name="Uohara A."/>
            <person name="Ohji S."/>
            <person name="Ichikawa N."/>
        </authorList>
    </citation>
    <scope>NUCLEOTIDE SEQUENCE [LARGE SCALE GENOMIC DNA]</scope>
    <source>
        <strain evidence="1 2">NBRC 107716</strain>
    </source>
</reference>
<comment type="caution">
    <text evidence="1">The sequence shown here is derived from an EMBL/GenBank/DDBJ whole genome shotgun (WGS) entry which is preliminary data.</text>
</comment>
<dbReference type="Proteomes" id="UP000321750">
    <property type="component" value="Unassembled WGS sequence"/>
</dbReference>
<protein>
    <submittedName>
        <fullName evidence="1">Uncharacterized protein</fullName>
    </submittedName>
</protein>
<dbReference type="EMBL" id="BJZV01000035">
    <property type="protein sequence ID" value="GEP12304.1"/>
    <property type="molecule type" value="Genomic_DNA"/>
</dbReference>
<dbReference type="SUPFAM" id="SSF88659">
    <property type="entry name" value="Sigma3 and sigma4 domains of RNA polymerase sigma factors"/>
    <property type="match status" value="1"/>
</dbReference>
<accession>A0A512JQR9</accession>
<dbReference type="InterPro" id="IPR036388">
    <property type="entry name" value="WH-like_DNA-bd_sf"/>
</dbReference>